<feature type="domain" description="G-patch" evidence="2">
    <location>
        <begin position="77"/>
        <end position="123"/>
    </location>
</feature>
<dbReference type="Pfam" id="PF01585">
    <property type="entry name" value="G-patch"/>
    <property type="match status" value="1"/>
</dbReference>
<dbReference type="GO" id="GO:0003676">
    <property type="term" value="F:nucleic acid binding"/>
    <property type="evidence" value="ECO:0007669"/>
    <property type="project" value="InterPro"/>
</dbReference>
<dbReference type="OrthoDB" id="439808at2759"/>
<dbReference type="InterPro" id="IPR025239">
    <property type="entry name" value="DUF4187"/>
</dbReference>
<evidence type="ECO:0000256" key="1">
    <source>
        <dbReference type="SAM" id="MobiDB-lite"/>
    </source>
</evidence>
<comment type="caution">
    <text evidence="3">The sequence shown here is derived from an EMBL/GenBank/DDBJ whole genome shotgun (WGS) entry which is preliminary data.</text>
</comment>
<reference evidence="3 4" key="1">
    <citation type="submission" date="2019-01" db="EMBL/GenBank/DDBJ databases">
        <title>Nuclear Genome Assembly of the Microalgal Biofuel strain Nannochloropsis salina CCMP1776.</title>
        <authorList>
            <person name="Hovde B."/>
        </authorList>
    </citation>
    <scope>NUCLEOTIDE SEQUENCE [LARGE SCALE GENOMIC DNA]</scope>
    <source>
        <strain evidence="3 4">CCMP1776</strain>
    </source>
</reference>
<evidence type="ECO:0000313" key="4">
    <source>
        <dbReference type="Proteomes" id="UP000355283"/>
    </source>
</evidence>
<dbReference type="SMART" id="SM01173">
    <property type="entry name" value="DUF4187"/>
    <property type="match status" value="1"/>
</dbReference>
<dbReference type="EMBL" id="SDOX01000005">
    <property type="protein sequence ID" value="TFJ87758.1"/>
    <property type="molecule type" value="Genomic_DNA"/>
</dbReference>
<dbReference type="Proteomes" id="UP000355283">
    <property type="component" value="Unassembled WGS sequence"/>
</dbReference>
<sequence length="296" mass="33916">MNRFKKKKEQRIEKQHHRELPLSKSPEDYLSAAFIDEPVKDSVESSSRPAPVPASKKARAALVAEKLEKDLKTPLSEENVGLKMLKLMGFKTGLGIGKKEDGIREPLAFAKKRGRAGLGETERQEEAARKREAWSQARIRLIEQRRESFQAAMSSRFSDRRVASNLVKAMKTIEALDVQAGHERSCLWWSSADEHGKEEKRFGLKQGVQESIDFKEKPSMRDQNDTVAANQMPIMTEDQEYSVNFELWQTLKNDEKLSLATLYLRETHSYCLYCGHQYQSVESLKEECPGKNEDDH</sequence>
<gene>
    <name evidence="3" type="ORF">NSK_001108</name>
</gene>
<dbReference type="AlphaFoldDB" id="A0A4D9DG31"/>
<dbReference type="SMART" id="SM00443">
    <property type="entry name" value="G_patch"/>
    <property type="match status" value="1"/>
</dbReference>
<evidence type="ECO:0000259" key="2">
    <source>
        <dbReference type="PROSITE" id="PS50174"/>
    </source>
</evidence>
<keyword evidence="4" id="KW-1185">Reference proteome</keyword>
<organism evidence="3 4">
    <name type="scientific">Nannochloropsis salina CCMP1776</name>
    <dbReference type="NCBI Taxonomy" id="1027361"/>
    <lineage>
        <taxon>Eukaryota</taxon>
        <taxon>Sar</taxon>
        <taxon>Stramenopiles</taxon>
        <taxon>Ochrophyta</taxon>
        <taxon>Eustigmatophyceae</taxon>
        <taxon>Eustigmatales</taxon>
        <taxon>Monodopsidaceae</taxon>
        <taxon>Microchloropsis</taxon>
        <taxon>Microchloropsis salina</taxon>
    </lineage>
</organism>
<dbReference type="Pfam" id="PF13821">
    <property type="entry name" value="DUF4187"/>
    <property type="match status" value="1"/>
</dbReference>
<name>A0A4D9DG31_9STRA</name>
<proteinExistence type="predicted"/>
<feature type="compositionally biased region" description="Basic and acidic residues" evidence="1">
    <location>
        <begin position="10"/>
        <end position="27"/>
    </location>
</feature>
<dbReference type="GO" id="GO:0000776">
    <property type="term" value="C:kinetochore"/>
    <property type="evidence" value="ECO:0007669"/>
    <property type="project" value="TreeGrafter"/>
</dbReference>
<dbReference type="PROSITE" id="PS50174">
    <property type="entry name" value="G_PATCH"/>
    <property type="match status" value="1"/>
</dbReference>
<dbReference type="PANTHER" id="PTHR21032">
    <property type="entry name" value="G PATCH DOMAIN-CONTAINING PROTEIN 11"/>
    <property type="match status" value="1"/>
</dbReference>
<dbReference type="InterPro" id="IPR000467">
    <property type="entry name" value="G_patch_dom"/>
</dbReference>
<dbReference type="PANTHER" id="PTHR21032:SF0">
    <property type="entry name" value="G PATCH DOMAIN-CONTAINING PROTEIN 11"/>
    <property type="match status" value="1"/>
</dbReference>
<accession>A0A4D9DG31</accession>
<evidence type="ECO:0000313" key="3">
    <source>
        <dbReference type="EMBL" id="TFJ87758.1"/>
    </source>
</evidence>
<feature type="region of interest" description="Disordered" evidence="1">
    <location>
        <begin position="1"/>
        <end position="27"/>
    </location>
</feature>
<dbReference type="InterPro" id="IPR039249">
    <property type="entry name" value="GPATCH11"/>
</dbReference>
<protein>
    <recommendedName>
        <fullName evidence="2">G-patch domain-containing protein</fullName>
    </recommendedName>
</protein>